<feature type="domain" description="Sigma-54 factor interaction" evidence="6">
    <location>
        <begin position="183"/>
        <end position="411"/>
    </location>
</feature>
<dbReference type="FunFam" id="3.40.50.300:FF:000006">
    <property type="entry name" value="DNA-binding transcriptional regulator NtrC"/>
    <property type="match status" value="1"/>
</dbReference>
<keyword evidence="3" id="KW-0805">Transcription regulation</keyword>
<dbReference type="PANTHER" id="PTHR32071">
    <property type="entry name" value="TRANSCRIPTIONAL REGULATORY PROTEIN"/>
    <property type="match status" value="1"/>
</dbReference>
<dbReference type="InterPro" id="IPR025944">
    <property type="entry name" value="Sigma_54_int_dom_CS"/>
</dbReference>
<dbReference type="GO" id="GO:0005524">
    <property type="term" value="F:ATP binding"/>
    <property type="evidence" value="ECO:0007669"/>
    <property type="project" value="UniProtKB-KW"/>
</dbReference>
<evidence type="ECO:0000256" key="1">
    <source>
        <dbReference type="ARBA" id="ARBA00022741"/>
    </source>
</evidence>
<gene>
    <name evidence="7" type="ORF">GMPD_22380</name>
    <name evidence="8" type="ORF">M1B72_12835</name>
</gene>
<dbReference type="Gene3D" id="3.40.50.300">
    <property type="entry name" value="P-loop containing nucleotide triphosphate hydrolases"/>
    <property type="match status" value="1"/>
</dbReference>
<dbReference type="Pfam" id="PF00158">
    <property type="entry name" value="Sigma54_activat"/>
    <property type="match status" value="1"/>
</dbReference>
<dbReference type="Proteomes" id="UP000831485">
    <property type="component" value="Chromosome"/>
</dbReference>
<evidence type="ECO:0000256" key="2">
    <source>
        <dbReference type="ARBA" id="ARBA00022840"/>
    </source>
</evidence>
<organism evidence="7 9">
    <name type="scientific">Geomonas paludis</name>
    <dbReference type="NCBI Taxonomy" id="2740185"/>
    <lineage>
        <taxon>Bacteria</taxon>
        <taxon>Pseudomonadati</taxon>
        <taxon>Thermodesulfobacteriota</taxon>
        <taxon>Desulfuromonadia</taxon>
        <taxon>Geobacterales</taxon>
        <taxon>Geobacteraceae</taxon>
        <taxon>Geomonas</taxon>
    </lineage>
</organism>
<dbReference type="InterPro" id="IPR058031">
    <property type="entry name" value="AAA_lid_NorR"/>
</dbReference>
<dbReference type="Proteomes" id="UP000568888">
    <property type="component" value="Unassembled WGS sequence"/>
</dbReference>
<reference evidence="9" key="1">
    <citation type="submission" date="2020-06" db="EMBL/GenBank/DDBJ databases">
        <title>Draft genomic sequecing of Geomonas sp. Red736.</title>
        <authorList>
            <person name="Itoh H."/>
            <person name="Xu Z.X."/>
            <person name="Ushijima N."/>
            <person name="Masuda Y."/>
            <person name="Shiratori Y."/>
            <person name="Senoo K."/>
        </authorList>
    </citation>
    <scope>NUCLEOTIDE SEQUENCE [LARGE SCALE GENOMIC DNA]</scope>
    <source>
        <strain evidence="9">Red736</strain>
    </source>
</reference>
<evidence type="ECO:0000256" key="5">
    <source>
        <dbReference type="ARBA" id="ARBA00023163"/>
    </source>
</evidence>
<keyword evidence="5" id="KW-0804">Transcription</keyword>
<dbReference type="Pfam" id="PF25601">
    <property type="entry name" value="AAA_lid_14"/>
    <property type="match status" value="1"/>
</dbReference>
<keyword evidence="10" id="KW-1185">Reference proteome</keyword>
<dbReference type="PANTHER" id="PTHR32071:SF113">
    <property type="entry name" value="ALGINATE BIOSYNTHESIS TRANSCRIPTIONAL REGULATORY PROTEIN ALGB"/>
    <property type="match status" value="1"/>
</dbReference>
<dbReference type="PROSITE" id="PS00688">
    <property type="entry name" value="SIGMA54_INTERACT_3"/>
    <property type="match status" value="1"/>
</dbReference>
<dbReference type="SUPFAM" id="SSF52540">
    <property type="entry name" value="P-loop containing nucleoside triphosphate hydrolases"/>
    <property type="match status" value="1"/>
</dbReference>
<dbReference type="GO" id="GO:0043565">
    <property type="term" value="F:sequence-specific DNA binding"/>
    <property type="evidence" value="ECO:0007669"/>
    <property type="project" value="InterPro"/>
</dbReference>
<keyword evidence="2" id="KW-0067">ATP-binding</keyword>
<dbReference type="InterPro" id="IPR009057">
    <property type="entry name" value="Homeodomain-like_sf"/>
</dbReference>
<dbReference type="Pfam" id="PF02954">
    <property type="entry name" value="HTH_8"/>
    <property type="match status" value="1"/>
</dbReference>
<dbReference type="Gene3D" id="1.10.8.60">
    <property type="match status" value="1"/>
</dbReference>
<dbReference type="SUPFAM" id="SSF46689">
    <property type="entry name" value="Homeodomain-like"/>
    <property type="match status" value="1"/>
</dbReference>
<sequence length="489" mass="54867">MGRLDVRVRTHLDSTVCYIAREDRPEEQVTVTELSLSGALVVGLSTQLSEIFAIKPVIPGKGEVELLAKLVRQGQGGAAVRLFYSDHDTMQALWEHVRDSLPQTDSCPYCGHPDDSREGSCDKCNLYLNFAKNNYLERHIENTFAQRLNIRLSRLNLEHIQKIIQFVDSKLLKIQHRSPDKEFVGTSEGMLSVFSMIRKVAPTEMSVLLLGESGTGKELTARSLHQLSTRRDGPFVAVNCAAIPETLLEAELFGYEKGAFTGAYATKKGKFESADGGTLFLDEIGDLPASLQAKLLRFLEDRLVQPVGSAHSKKIDVRIVAATNCDLQRAIGQGHFRTDLFYRLNSFTIKLPPLRERGEDKVRLARYFLDKFSCSENRSMQFSEEALDAIRSHAWPGNVRELENKVRRGFLMATGRVIDPECMELDQDGIPAPVPEPVSRPGSSQKEYVIQVLEQNDYVIARAARQLNISRPSMYALIKKHGISRDDMK</sequence>
<dbReference type="RefSeq" id="WP_183347262.1">
    <property type="nucleotide sequence ID" value="NZ_BLXY01000003.1"/>
</dbReference>
<dbReference type="InterPro" id="IPR002078">
    <property type="entry name" value="Sigma_54_int"/>
</dbReference>
<proteinExistence type="predicted"/>
<dbReference type="InterPro" id="IPR002197">
    <property type="entry name" value="HTH_Fis"/>
</dbReference>
<protein>
    <submittedName>
        <fullName evidence="8">Sigma-54 dependent transcriptional regulator</fullName>
    </submittedName>
</protein>
<name>A0A6V8MYR0_9BACT</name>
<evidence type="ECO:0000313" key="10">
    <source>
        <dbReference type="Proteomes" id="UP000831485"/>
    </source>
</evidence>
<dbReference type="AlphaFoldDB" id="A0A6V8MYR0"/>
<dbReference type="SMART" id="SM00382">
    <property type="entry name" value="AAA"/>
    <property type="match status" value="1"/>
</dbReference>
<reference evidence="7" key="2">
    <citation type="journal article" date="2021" name="Int. J. Syst. Evol. Microbiol.">
        <title>Geomonas silvestris sp. nov., Geomonas paludis sp. nov. and Geomonas limicola sp. nov., isolated from terrestrial environments, and emended description of the genus Geomonas.</title>
        <authorList>
            <person name="Itoh H."/>
            <person name="Xu Z."/>
            <person name="Masuda Y."/>
            <person name="Ushijima N."/>
            <person name="Hayakawa C."/>
            <person name="Shiratori Y."/>
            <person name="Senoo K."/>
        </authorList>
    </citation>
    <scope>NUCLEOTIDE SEQUENCE</scope>
    <source>
        <strain evidence="7">Red736</strain>
    </source>
</reference>
<dbReference type="EMBL" id="CP096574">
    <property type="protein sequence ID" value="UPU34336.1"/>
    <property type="molecule type" value="Genomic_DNA"/>
</dbReference>
<evidence type="ECO:0000259" key="6">
    <source>
        <dbReference type="PROSITE" id="PS50045"/>
    </source>
</evidence>
<keyword evidence="1" id="KW-0547">Nucleotide-binding</keyword>
<dbReference type="PROSITE" id="PS00676">
    <property type="entry name" value="SIGMA54_INTERACT_2"/>
    <property type="match status" value="1"/>
</dbReference>
<dbReference type="Gene3D" id="1.10.10.60">
    <property type="entry name" value="Homeodomain-like"/>
    <property type="match status" value="1"/>
</dbReference>
<dbReference type="InterPro" id="IPR025943">
    <property type="entry name" value="Sigma_54_int_dom_ATP-bd_2"/>
</dbReference>
<evidence type="ECO:0000313" key="7">
    <source>
        <dbReference type="EMBL" id="GFO64319.1"/>
    </source>
</evidence>
<accession>A0A6V8MYR0</accession>
<evidence type="ECO:0000256" key="4">
    <source>
        <dbReference type="ARBA" id="ARBA00023125"/>
    </source>
</evidence>
<dbReference type="InterPro" id="IPR003593">
    <property type="entry name" value="AAA+_ATPase"/>
</dbReference>
<evidence type="ECO:0000256" key="3">
    <source>
        <dbReference type="ARBA" id="ARBA00023015"/>
    </source>
</evidence>
<dbReference type="GO" id="GO:0006355">
    <property type="term" value="P:regulation of DNA-templated transcription"/>
    <property type="evidence" value="ECO:0007669"/>
    <property type="project" value="InterPro"/>
</dbReference>
<dbReference type="EMBL" id="BLXY01000003">
    <property type="protein sequence ID" value="GFO64319.1"/>
    <property type="molecule type" value="Genomic_DNA"/>
</dbReference>
<dbReference type="CDD" id="cd00009">
    <property type="entry name" value="AAA"/>
    <property type="match status" value="1"/>
</dbReference>
<dbReference type="PROSITE" id="PS50045">
    <property type="entry name" value="SIGMA54_INTERACT_4"/>
    <property type="match status" value="1"/>
</dbReference>
<evidence type="ECO:0000313" key="9">
    <source>
        <dbReference type="Proteomes" id="UP000568888"/>
    </source>
</evidence>
<evidence type="ECO:0000313" key="8">
    <source>
        <dbReference type="EMBL" id="UPU34336.1"/>
    </source>
</evidence>
<keyword evidence="4" id="KW-0238">DNA-binding</keyword>
<dbReference type="InterPro" id="IPR027417">
    <property type="entry name" value="P-loop_NTPase"/>
</dbReference>
<reference evidence="8" key="3">
    <citation type="submission" date="2022-04" db="EMBL/GenBank/DDBJ databases">
        <authorList>
            <person name="Liu G."/>
        </authorList>
    </citation>
    <scope>NUCLEOTIDE SEQUENCE</scope>
    <source>
        <strain evidence="8">RG22</strain>
    </source>
</reference>